<reference evidence="3" key="1">
    <citation type="submission" date="2017-01" db="EMBL/GenBank/DDBJ databases">
        <authorList>
            <person name="Varghese N."/>
            <person name="Submissions S."/>
        </authorList>
    </citation>
    <scope>NUCLEOTIDE SEQUENCE [LARGE SCALE GENOMIC DNA]</scope>
    <source>
        <strain evidence="3">DSM 19945</strain>
    </source>
</reference>
<evidence type="ECO:0000256" key="1">
    <source>
        <dbReference type="SAM" id="Phobius"/>
    </source>
</evidence>
<dbReference type="EMBL" id="FTOG01000006">
    <property type="protein sequence ID" value="SIS87264.1"/>
    <property type="molecule type" value="Genomic_DNA"/>
</dbReference>
<evidence type="ECO:0000313" key="2">
    <source>
        <dbReference type="EMBL" id="SIS87264.1"/>
    </source>
</evidence>
<gene>
    <name evidence="2" type="ORF">SAMN05421580_10658</name>
</gene>
<proteinExistence type="predicted"/>
<sequence length="145" mass="15061">MGMTKMHDDNDRDFEGLEAFFTAARDAAPEPEPAFLTQMALQAEVIATERREAEAAALAALVARRQTSQKRGLVATLAAAFGGWGALGGMAGGMATATVAGLWIGLAQAPSLMQSMGLQSTVVASASAEENYLNDADILALALMD</sequence>
<evidence type="ECO:0000313" key="3">
    <source>
        <dbReference type="Proteomes" id="UP000186221"/>
    </source>
</evidence>
<dbReference type="STRING" id="453582.SAMN05421580_10658"/>
<evidence type="ECO:0008006" key="4">
    <source>
        <dbReference type="Google" id="ProtNLM"/>
    </source>
</evidence>
<dbReference type="Proteomes" id="UP000186221">
    <property type="component" value="Unassembled WGS sequence"/>
</dbReference>
<keyword evidence="1" id="KW-1133">Transmembrane helix</keyword>
<keyword evidence="1" id="KW-0812">Transmembrane</keyword>
<organism evidence="2 3">
    <name type="scientific">Rhodobacter aestuarii</name>
    <dbReference type="NCBI Taxonomy" id="453582"/>
    <lineage>
        <taxon>Bacteria</taxon>
        <taxon>Pseudomonadati</taxon>
        <taxon>Pseudomonadota</taxon>
        <taxon>Alphaproteobacteria</taxon>
        <taxon>Rhodobacterales</taxon>
        <taxon>Rhodobacter group</taxon>
        <taxon>Rhodobacter</taxon>
    </lineage>
</organism>
<dbReference type="AlphaFoldDB" id="A0A1N7MM79"/>
<keyword evidence="3" id="KW-1185">Reference proteome</keyword>
<feature type="transmembrane region" description="Helical" evidence="1">
    <location>
        <begin position="73"/>
        <end position="106"/>
    </location>
</feature>
<keyword evidence="1" id="KW-0472">Membrane</keyword>
<name>A0A1N7MM79_9RHOB</name>
<accession>A0A1N7MM79</accession>
<protein>
    <recommendedName>
        <fullName evidence="4">Dihydroorotate dehydrogenase</fullName>
    </recommendedName>
</protein>